<dbReference type="KEGG" id="asw:CVS48_08175"/>
<dbReference type="PROSITE" id="PS50885">
    <property type="entry name" value="HAMP"/>
    <property type="match status" value="1"/>
</dbReference>
<proteinExistence type="predicted"/>
<evidence type="ECO:0000313" key="2">
    <source>
        <dbReference type="Proteomes" id="UP000239990"/>
    </source>
</evidence>
<organism evidence="1 2">
    <name type="scientific">Achromobacter spanius</name>
    <dbReference type="NCBI Taxonomy" id="217203"/>
    <lineage>
        <taxon>Bacteria</taxon>
        <taxon>Pseudomonadati</taxon>
        <taxon>Pseudomonadota</taxon>
        <taxon>Betaproteobacteria</taxon>
        <taxon>Burkholderiales</taxon>
        <taxon>Alcaligenaceae</taxon>
        <taxon>Achromobacter</taxon>
    </lineage>
</organism>
<dbReference type="GO" id="GO:0007165">
    <property type="term" value="P:signal transduction"/>
    <property type="evidence" value="ECO:0007669"/>
    <property type="project" value="InterPro"/>
</dbReference>
<evidence type="ECO:0000313" key="1">
    <source>
        <dbReference type="EMBL" id="PPA77557.1"/>
    </source>
</evidence>
<accession>A0A2K8S0A5</accession>
<dbReference type="AlphaFoldDB" id="A0A2K8S0A5"/>
<sequence length="243" mass="26616">MGRPSFQLTDDHARRIMKAIGDLQVSFPAASDNRAFLDRLIRVILDVTGRLYGVPTYQRILRAYAPSRRPSTTTILSVLVGVQGSFASLPAPGGEPMPSTATVPRAAAATPRQEEPTAVRLLAVELEEHHRQRRRLEADIARLEAAILEQSCELSRAQGEVGSAERALNAMADKLAELVNTVTHVTEAEKGGRAFALRAIEAARAESRLWRERYEGLQALRREEQALLDSYRRAALGAAGAAR</sequence>
<dbReference type="InterPro" id="IPR003660">
    <property type="entry name" value="HAMP_dom"/>
</dbReference>
<protein>
    <submittedName>
        <fullName evidence="1">Uncharacterized protein</fullName>
    </submittedName>
</protein>
<dbReference type="GO" id="GO:0016020">
    <property type="term" value="C:membrane"/>
    <property type="evidence" value="ECO:0007669"/>
    <property type="project" value="InterPro"/>
</dbReference>
<reference evidence="1 2" key="1">
    <citation type="submission" date="2018-02" db="EMBL/GenBank/DDBJ databases">
        <title>Draft Genome of Achromobacter spanius stain 6.</title>
        <authorList>
            <person name="Gunasekera T.S."/>
            <person name="Radwan O."/>
            <person name="Ruiz O.N."/>
        </authorList>
    </citation>
    <scope>NUCLEOTIDE SEQUENCE [LARGE SCALE GENOMIC DNA]</scope>
    <source>
        <strain evidence="1 2">6</strain>
    </source>
</reference>
<gene>
    <name evidence="1" type="ORF">C4E15_05935</name>
</gene>
<name>A0A2K8S0A5_9BURK</name>
<comment type="caution">
    <text evidence="1">The sequence shown here is derived from an EMBL/GenBank/DDBJ whole genome shotgun (WGS) entry which is preliminary data.</text>
</comment>
<dbReference type="EMBL" id="PREU01000002">
    <property type="protein sequence ID" value="PPA77557.1"/>
    <property type="molecule type" value="Genomic_DNA"/>
</dbReference>
<dbReference type="OrthoDB" id="8704696at2"/>
<dbReference type="Proteomes" id="UP000239990">
    <property type="component" value="Unassembled WGS sequence"/>
</dbReference>